<evidence type="ECO:0000256" key="10">
    <source>
        <dbReference type="ARBA" id="ARBA00025320"/>
    </source>
</evidence>
<evidence type="ECO:0000256" key="2">
    <source>
        <dbReference type="ARBA" id="ARBA00007935"/>
    </source>
</evidence>
<keyword evidence="5" id="KW-1003">Cell membrane</keyword>
<dbReference type="InterPro" id="IPR037294">
    <property type="entry name" value="ABC_BtuC-like"/>
</dbReference>
<evidence type="ECO:0000256" key="13">
    <source>
        <dbReference type="SAM" id="Phobius"/>
    </source>
</evidence>
<dbReference type="PANTHER" id="PTHR30472">
    <property type="entry name" value="FERRIC ENTEROBACTIN TRANSPORT SYSTEM PERMEASE PROTEIN"/>
    <property type="match status" value="1"/>
</dbReference>
<evidence type="ECO:0000256" key="1">
    <source>
        <dbReference type="ARBA" id="ARBA00004651"/>
    </source>
</evidence>
<keyword evidence="15" id="KW-1185">Reference proteome</keyword>
<dbReference type="InterPro" id="IPR000522">
    <property type="entry name" value="ABC_transptr_permease_BtuC"/>
</dbReference>
<protein>
    <recommendedName>
        <fullName evidence="3">Probable heme-iron transport system permease protein IsdF</fullName>
    </recommendedName>
    <alternativeName>
        <fullName evidence="12">Iron-regulated surface determinant protein F</fullName>
    </alternativeName>
    <alternativeName>
        <fullName evidence="11">Staphylococcal iron-regulated protein G</fullName>
    </alternativeName>
</protein>
<organism evidence="14 15">
    <name type="scientific">Clostridium moniliforme</name>
    <dbReference type="NCBI Taxonomy" id="39489"/>
    <lineage>
        <taxon>Bacteria</taxon>
        <taxon>Bacillati</taxon>
        <taxon>Bacillota</taxon>
        <taxon>Clostridia</taxon>
        <taxon>Eubacteriales</taxon>
        <taxon>Clostridiaceae</taxon>
        <taxon>Clostridium</taxon>
    </lineage>
</organism>
<accession>A0ABS4EZG1</accession>
<keyword evidence="7 13" id="KW-1133">Transmembrane helix</keyword>
<evidence type="ECO:0000313" key="14">
    <source>
        <dbReference type="EMBL" id="MBP1889389.1"/>
    </source>
</evidence>
<evidence type="ECO:0000256" key="11">
    <source>
        <dbReference type="ARBA" id="ARBA00031149"/>
    </source>
</evidence>
<feature type="transmembrane region" description="Helical" evidence="13">
    <location>
        <begin position="124"/>
        <end position="145"/>
    </location>
</feature>
<dbReference type="SUPFAM" id="SSF81345">
    <property type="entry name" value="ABC transporter involved in vitamin B12 uptake, BtuC"/>
    <property type="match status" value="1"/>
</dbReference>
<feature type="transmembrane region" description="Helical" evidence="13">
    <location>
        <begin position="310"/>
        <end position="330"/>
    </location>
</feature>
<keyword evidence="6 13" id="KW-0812">Transmembrane</keyword>
<proteinExistence type="inferred from homology"/>
<feature type="transmembrane region" description="Helical" evidence="13">
    <location>
        <begin position="99"/>
        <end position="117"/>
    </location>
</feature>
<feature type="transmembrane region" description="Helical" evidence="13">
    <location>
        <begin position="197"/>
        <end position="217"/>
    </location>
</feature>
<dbReference type="Pfam" id="PF01032">
    <property type="entry name" value="FecCD"/>
    <property type="match status" value="1"/>
</dbReference>
<dbReference type="Gene3D" id="1.10.3470.10">
    <property type="entry name" value="ABC transporter involved in vitamin B12 uptake, BtuC"/>
    <property type="match status" value="1"/>
</dbReference>
<dbReference type="CDD" id="cd06550">
    <property type="entry name" value="TM_ABC_iron-siderophores_like"/>
    <property type="match status" value="1"/>
</dbReference>
<comment type="function">
    <text evidence="10">Part of the binding-protein-dependent transport system for heme-iron. Responsible for the translocation of the substrate across the membrane.</text>
</comment>
<comment type="similarity">
    <text evidence="2">Belongs to the binding-protein-dependent transport system permease family. FecCD subfamily.</text>
</comment>
<dbReference type="EMBL" id="JAGGJZ010000002">
    <property type="protein sequence ID" value="MBP1889389.1"/>
    <property type="molecule type" value="Genomic_DNA"/>
</dbReference>
<evidence type="ECO:0000256" key="8">
    <source>
        <dbReference type="ARBA" id="ARBA00023004"/>
    </source>
</evidence>
<evidence type="ECO:0000313" key="15">
    <source>
        <dbReference type="Proteomes" id="UP000783390"/>
    </source>
</evidence>
<reference evidence="14 15" key="1">
    <citation type="submission" date="2021-03" db="EMBL/GenBank/DDBJ databases">
        <title>Genomic Encyclopedia of Type Strains, Phase IV (KMG-IV): sequencing the most valuable type-strain genomes for metagenomic binning, comparative biology and taxonomic classification.</title>
        <authorList>
            <person name="Goeker M."/>
        </authorList>
    </citation>
    <scope>NUCLEOTIDE SEQUENCE [LARGE SCALE GENOMIC DNA]</scope>
    <source>
        <strain evidence="14 15">DSM 3984</strain>
    </source>
</reference>
<sequence>MERTNKMRLVKNRTKLIYISIAIILLVLSVLISLKIGSIKISYKELIFGLFSDNPSGNVEIIKDLRMPRVFVAVLVGANLAISGVLLQSVIKNPLADPYITGISSGASLVVVSVIVFAPKLIKLGPIFGLLGGAISCLIVYGMAYKNGLSPIRIVLAGAAVNALLGGLTVIVTLCAGPGASSMQMWLAGSLAKISWLDFKILIGYSVVGIIVSILLSKSCNVIVLGNKNASSLGYNSTFQIILITIVAVFLAGISTAIAGIISFVGLVVPHICRIIIGSDHKYLIPFSGVLGSVLLLLADTLGRSIIKPYEIPVGIVMAVIGAPFFLYLLKRSDI</sequence>
<evidence type="ECO:0000256" key="7">
    <source>
        <dbReference type="ARBA" id="ARBA00022989"/>
    </source>
</evidence>
<keyword evidence="4" id="KW-0813">Transport</keyword>
<evidence type="ECO:0000256" key="5">
    <source>
        <dbReference type="ARBA" id="ARBA00022475"/>
    </source>
</evidence>
<feature type="transmembrane region" description="Helical" evidence="13">
    <location>
        <begin position="281"/>
        <end position="298"/>
    </location>
</feature>
<dbReference type="Proteomes" id="UP000783390">
    <property type="component" value="Unassembled WGS sequence"/>
</dbReference>
<evidence type="ECO:0000256" key="9">
    <source>
        <dbReference type="ARBA" id="ARBA00023136"/>
    </source>
</evidence>
<evidence type="ECO:0000256" key="12">
    <source>
        <dbReference type="ARBA" id="ARBA00031465"/>
    </source>
</evidence>
<feature type="transmembrane region" description="Helical" evidence="13">
    <location>
        <begin position="237"/>
        <end position="269"/>
    </location>
</feature>
<evidence type="ECO:0000256" key="4">
    <source>
        <dbReference type="ARBA" id="ARBA00022448"/>
    </source>
</evidence>
<name>A0ABS4EZG1_9CLOT</name>
<keyword evidence="8" id="KW-0408">Iron</keyword>
<gene>
    <name evidence="14" type="ORF">J2Z53_000970</name>
</gene>
<evidence type="ECO:0000256" key="6">
    <source>
        <dbReference type="ARBA" id="ARBA00022692"/>
    </source>
</evidence>
<evidence type="ECO:0000256" key="3">
    <source>
        <dbReference type="ARBA" id="ARBA00018524"/>
    </source>
</evidence>
<feature type="transmembrane region" description="Helical" evidence="13">
    <location>
        <begin position="70"/>
        <end position="87"/>
    </location>
</feature>
<comment type="caution">
    <text evidence="14">The sequence shown here is derived from an EMBL/GenBank/DDBJ whole genome shotgun (WGS) entry which is preliminary data.</text>
</comment>
<feature type="transmembrane region" description="Helical" evidence="13">
    <location>
        <begin position="16"/>
        <end position="34"/>
    </location>
</feature>
<feature type="transmembrane region" description="Helical" evidence="13">
    <location>
        <begin position="151"/>
        <end position="176"/>
    </location>
</feature>
<dbReference type="PANTHER" id="PTHR30472:SF21">
    <property type="entry name" value="HEME-IRON TRANSPORT SYSTEM PERMEASE PROTEIN ISDF-RELATED"/>
    <property type="match status" value="1"/>
</dbReference>
<comment type="subcellular location">
    <subcellularLocation>
        <location evidence="1">Cell membrane</location>
        <topology evidence="1">Multi-pass membrane protein</topology>
    </subcellularLocation>
</comment>
<keyword evidence="9 13" id="KW-0472">Membrane</keyword>